<keyword evidence="1" id="KW-0472">Membrane</keyword>
<feature type="signal peptide" evidence="2">
    <location>
        <begin position="1"/>
        <end position="18"/>
    </location>
</feature>
<dbReference type="FunCoup" id="A0A6P7WUG0">
    <property type="interactions" value="333"/>
</dbReference>
<dbReference type="Proteomes" id="UP000515156">
    <property type="component" value="Chromosome 13"/>
</dbReference>
<dbReference type="GeneID" id="115456506"/>
<reference evidence="4" key="1">
    <citation type="submission" date="2025-08" db="UniProtKB">
        <authorList>
            <consortium name="RefSeq"/>
        </authorList>
    </citation>
    <scope>IDENTIFICATION</scope>
</reference>
<proteinExistence type="predicted"/>
<evidence type="ECO:0000313" key="3">
    <source>
        <dbReference type="Proteomes" id="UP000515156"/>
    </source>
</evidence>
<gene>
    <name evidence="4" type="primary">UPK3B</name>
</gene>
<protein>
    <submittedName>
        <fullName evidence="4">Uroplakin-3b isoform X1</fullName>
    </submittedName>
</protein>
<evidence type="ECO:0000256" key="2">
    <source>
        <dbReference type="SAM" id="SignalP"/>
    </source>
</evidence>
<dbReference type="GO" id="GO:0016020">
    <property type="term" value="C:membrane"/>
    <property type="evidence" value="ECO:0007669"/>
    <property type="project" value="TreeGrafter"/>
</dbReference>
<evidence type="ECO:0000256" key="1">
    <source>
        <dbReference type="SAM" id="Phobius"/>
    </source>
</evidence>
<organism evidence="3 4">
    <name type="scientific">Microcaecilia unicolor</name>
    <dbReference type="NCBI Taxonomy" id="1415580"/>
    <lineage>
        <taxon>Eukaryota</taxon>
        <taxon>Metazoa</taxon>
        <taxon>Chordata</taxon>
        <taxon>Craniata</taxon>
        <taxon>Vertebrata</taxon>
        <taxon>Euteleostomi</taxon>
        <taxon>Amphibia</taxon>
        <taxon>Gymnophiona</taxon>
        <taxon>Siphonopidae</taxon>
        <taxon>Microcaecilia</taxon>
    </lineage>
</organism>
<dbReference type="PANTHER" id="PTHR15446:SF2">
    <property type="entry name" value="UROPLAKIN-3B-LIKE PROTEIN 1-RELATED"/>
    <property type="match status" value="1"/>
</dbReference>
<dbReference type="InterPro" id="IPR024831">
    <property type="entry name" value="Uroplakin-3"/>
</dbReference>
<evidence type="ECO:0000313" key="4">
    <source>
        <dbReference type="RefSeq" id="XP_030041494.1"/>
    </source>
</evidence>
<keyword evidence="1" id="KW-1133">Transmembrane helix</keyword>
<name>A0A6P7WUG0_9AMPH</name>
<dbReference type="KEGG" id="muo:115456506"/>
<feature type="transmembrane region" description="Helical" evidence="1">
    <location>
        <begin position="185"/>
        <end position="210"/>
    </location>
</feature>
<keyword evidence="1" id="KW-0812">Transmembrane</keyword>
<dbReference type="RefSeq" id="XP_030041494.1">
    <property type="nucleotide sequence ID" value="XM_030185634.1"/>
</dbReference>
<accession>A0A6P7WUG0</accession>
<dbReference type="CTD" id="105375355"/>
<sequence>MKLSLVLLLLAAISTTTALDPASYSPQVTTQPLLGKITASTFSLEQPLCIFDQAQNNDIWLLVAYTSAISSISQPPTTSPYSSFAKNLFYTTLKTKPRNYPCEDTVNSARVLRVGEDTSCVNDLALQDCNGPLPSSGPYSVKFLVQDPTSKAIIQETGWSQPITLQRAKDPSHLDTFPGRRSGGMIVITSILSVLLAILLLCFIAALIYGCRRFCWRKEMVNKDQLASEPYRIKNYNTHHMQVPM</sequence>
<dbReference type="InParanoid" id="A0A6P7WUG0"/>
<dbReference type="PANTHER" id="PTHR15446">
    <property type="entry name" value="UROPLAKIN III"/>
    <property type="match status" value="1"/>
</dbReference>
<feature type="chain" id="PRO_5028339835" evidence="2">
    <location>
        <begin position="19"/>
        <end position="245"/>
    </location>
</feature>
<dbReference type="OrthoDB" id="9939598at2759"/>
<keyword evidence="2" id="KW-0732">Signal</keyword>
<dbReference type="AlphaFoldDB" id="A0A6P7WUG0"/>
<keyword evidence="3" id="KW-1185">Reference proteome</keyword>